<dbReference type="Pfam" id="PF07716">
    <property type="entry name" value="bZIP_2"/>
    <property type="match status" value="1"/>
</dbReference>
<evidence type="ECO:0000256" key="1">
    <source>
        <dbReference type="SAM" id="Coils"/>
    </source>
</evidence>
<reference evidence="4" key="1">
    <citation type="submission" date="2021-02" db="EMBL/GenBank/DDBJ databases">
        <authorList>
            <person name="Nowell W R."/>
        </authorList>
    </citation>
    <scope>NUCLEOTIDE SEQUENCE</scope>
</reference>
<evidence type="ECO:0000256" key="2">
    <source>
        <dbReference type="SAM" id="MobiDB-lite"/>
    </source>
</evidence>
<dbReference type="AlphaFoldDB" id="A0A815YI02"/>
<organism evidence="4 5">
    <name type="scientific">Adineta ricciae</name>
    <name type="common">Rotifer</name>
    <dbReference type="NCBI Taxonomy" id="249248"/>
    <lineage>
        <taxon>Eukaryota</taxon>
        <taxon>Metazoa</taxon>
        <taxon>Spiralia</taxon>
        <taxon>Gnathifera</taxon>
        <taxon>Rotifera</taxon>
        <taxon>Eurotatoria</taxon>
        <taxon>Bdelloidea</taxon>
        <taxon>Adinetida</taxon>
        <taxon>Adinetidae</taxon>
        <taxon>Adineta</taxon>
    </lineage>
</organism>
<comment type="caution">
    <text evidence="4">The sequence shown here is derived from an EMBL/GenBank/DDBJ whole genome shotgun (WGS) entry which is preliminary data.</text>
</comment>
<sequence>MSHTTPTHWFVQPKNNTGSGKTTSTFSIGKGDHTYAKIKHEPIEQSENTSCASQQADDNLSSTAAVNLAITKIKTELKYLCSLQVQNSDEPQTTALQTNVDPSFSFDFATPEPSFDLSLNDPLFDELVNNTPLPSEFDDSWPTELEFDSFDQLLSPQLDMTYKEYTGMSMEQDDNNNNYFPHVGMTTDVCTTTSSNHDESTTTSSNHDESTTSSVDSTSDDNERDDINRRGLKKSGGPVRKLARFGNKQVVKYSDEYHDRRVKNNEAVKKSRMKAKEKQKTTEVKMVELANENRSLTDRVDLLMKELQVLKSLYKELNQDLPSSAVKALERVNVR</sequence>
<dbReference type="EMBL" id="CAJNOR010005633">
    <property type="protein sequence ID" value="CAF1570516.1"/>
    <property type="molecule type" value="Genomic_DNA"/>
</dbReference>
<feature type="domain" description="BZIP" evidence="3">
    <location>
        <begin position="254"/>
        <end position="317"/>
    </location>
</feature>
<evidence type="ECO:0000313" key="4">
    <source>
        <dbReference type="EMBL" id="CAF1570516.1"/>
    </source>
</evidence>
<dbReference type="SMART" id="SM00338">
    <property type="entry name" value="BRLZ"/>
    <property type="match status" value="1"/>
</dbReference>
<evidence type="ECO:0000259" key="3">
    <source>
        <dbReference type="PROSITE" id="PS50217"/>
    </source>
</evidence>
<dbReference type="Proteomes" id="UP000663828">
    <property type="component" value="Unassembled WGS sequence"/>
</dbReference>
<keyword evidence="5" id="KW-1185">Reference proteome</keyword>
<dbReference type="GO" id="GO:0000978">
    <property type="term" value="F:RNA polymerase II cis-regulatory region sequence-specific DNA binding"/>
    <property type="evidence" value="ECO:0007669"/>
    <property type="project" value="TreeGrafter"/>
</dbReference>
<dbReference type="CDD" id="cd14693">
    <property type="entry name" value="bZIP_CEBP"/>
    <property type="match status" value="1"/>
</dbReference>
<dbReference type="SUPFAM" id="SSF57959">
    <property type="entry name" value="Leucine zipper domain"/>
    <property type="match status" value="1"/>
</dbReference>
<accession>A0A815YI02</accession>
<gene>
    <name evidence="4" type="ORF">XAT740_LOCUS44432</name>
</gene>
<dbReference type="GO" id="GO:0006351">
    <property type="term" value="P:DNA-templated transcription"/>
    <property type="evidence" value="ECO:0007669"/>
    <property type="project" value="InterPro"/>
</dbReference>
<dbReference type="PANTHER" id="PTHR23334">
    <property type="entry name" value="CCAAT/ENHANCER BINDING PROTEIN"/>
    <property type="match status" value="1"/>
</dbReference>
<protein>
    <recommendedName>
        <fullName evidence="3">BZIP domain-containing protein</fullName>
    </recommendedName>
</protein>
<name>A0A815YI02_ADIRI</name>
<dbReference type="GO" id="GO:0000981">
    <property type="term" value="F:DNA-binding transcription factor activity, RNA polymerase II-specific"/>
    <property type="evidence" value="ECO:0007669"/>
    <property type="project" value="TreeGrafter"/>
</dbReference>
<dbReference type="PROSITE" id="PS50217">
    <property type="entry name" value="BZIP"/>
    <property type="match status" value="1"/>
</dbReference>
<feature type="region of interest" description="Disordered" evidence="2">
    <location>
        <begin position="1"/>
        <end position="23"/>
    </location>
</feature>
<dbReference type="InterPro" id="IPR031106">
    <property type="entry name" value="C/EBP"/>
</dbReference>
<dbReference type="Gene3D" id="1.20.5.170">
    <property type="match status" value="1"/>
</dbReference>
<dbReference type="InterPro" id="IPR004827">
    <property type="entry name" value="bZIP"/>
</dbReference>
<feature type="coiled-coil region" evidence="1">
    <location>
        <begin position="286"/>
        <end position="320"/>
    </location>
</feature>
<feature type="compositionally biased region" description="Basic and acidic residues" evidence="2">
    <location>
        <begin position="196"/>
        <end position="210"/>
    </location>
</feature>
<evidence type="ECO:0000313" key="5">
    <source>
        <dbReference type="Proteomes" id="UP000663828"/>
    </source>
</evidence>
<proteinExistence type="predicted"/>
<dbReference type="InterPro" id="IPR046347">
    <property type="entry name" value="bZIP_sf"/>
</dbReference>
<feature type="region of interest" description="Disordered" evidence="2">
    <location>
        <begin position="190"/>
        <end position="239"/>
    </location>
</feature>
<keyword evidence="1" id="KW-0175">Coiled coil</keyword>
<dbReference type="PANTHER" id="PTHR23334:SF20">
    <property type="entry name" value="BASIC LEUCINE ZIPPER 24"/>
    <property type="match status" value="1"/>
</dbReference>